<dbReference type="PANTHER" id="PTHR30154:SF34">
    <property type="entry name" value="TRANSCRIPTIONAL REGULATOR AZLB"/>
    <property type="match status" value="1"/>
</dbReference>
<dbReference type="Gene3D" id="1.10.10.10">
    <property type="entry name" value="Winged helix-like DNA-binding domain superfamily/Winged helix DNA-binding domain"/>
    <property type="match status" value="1"/>
</dbReference>
<dbReference type="PRINTS" id="PR00033">
    <property type="entry name" value="HTHASNC"/>
</dbReference>
<dbReference type="EMBL" id="MT631655">
    <property type="protein sequence ID" value="QNO56413.1"/>
    <property type="molecule type" value="Genomic_DNA"/>
</dbReference>
<dbReference type="PROSITE" id="PS50956">
    <property type="entry name" value="HTH_ASNC_2"/>
    <property type="match status" value="1"/>
</dbReference>
<proteinExistence type="predicted"/>
<keyword evidence="3" id="KW-0804">Transcription</keyword>
<dbReference type="InterPro" id="IPR036390">
    <property type="entry name" value="WH_DNA-bd_sf"/>
</dbReference>
<dbReference type="InterPro" id="IPR011991">
    <property type="entry name" value="ArsR-like_HTH"/>
</dbReference>
<evidence type="ECO:0000256" key="1">
    <source>
        <dbReference type="ARBA" id="ARBA00023015"/>
    </source>
</evidence>
<gene>
    <name evidence="5" type="primary">ptr1</name>
    <name evidence="5" type="ORF">EIIOIEJP_00020</name>
</gene>
<evidence type="ECO:0000259" key="4">
    <source>
        <dbReference type="PROSITE" id="PS50956"/>
    </source>
</evidence>
<accession>A0A7G9Z829</accession>
<dbReference type="SUPFAM" id="SSF54909">
    <property type="entry name" value="Dimeric alpha+beta barrel"/>
    <property type="match status" value="1"/>
</dbReference>
<feature type="domain" description="HTH asnC-type" evidence="4">
    <location>
        <begin position="2"/>
        <end position="63"/>
    </location>
</feature>
<name>A0A7G9Z829_9EURY</name>
<dbReference type="SMART" id="SM00344">
    <property type="entry name" value="HTH_ASNC"/>
    <property type="match status" value="1"/>
</dbReference>
<dbReference type="InterPro" id="IPR019888">
    <property type="entry name" value="Tscrpt_reg_AsnC-like"/>
</dbReference>
<dbReference type="Pfam" id="PF13412">
    <property type="entry name" value="HTH_24"/>
    <property type="match status" value="1"/>
</dbReference>
<dbReference type="InterPro" id="IPR036388">
    <property type="entry name" value="WH-like_DNA-bd_sf"/>
</dbReference>
<sequence>MVSKVDNKILEILQQDVRTPVSKIAKEVGLSENGVRYRLEKLEKDGYIKSYTILLNPRKFGKKLIAIFNLEVEPKTMRSALPKLAGLDEFIKIYQTTGQFSVIAIGLFDNEESLTSFINNKLLFEFPIQNYSVEIVMRKVKDTDYEI</sequence>
<dbReference type="InterPro" id="IPR000485">
    <property type="entry name" value="AsnC-type_HTH_dom"/>
</dbReference>
<dbReference type="GO" id="GO:0005829">
    <property type="term" value="C:cytosol"/>
    <property type="evidence" value="ECO:0007669"/>
    <property type="project" value="TreeGrafter"/>
</dbReference>
<dbReference type="CDD" id="cd00090">
    <property type="entry name" value="HTH_ARSR"/>
    <property type="match status" value="1"/>
</dbReference>
<dbReference type="Gene3D" id="3.30.70.920">
    <property type="match status" value="1"/>
</dbReference>
<keyword evidence="2" id="KW-0238">DNA-binding</keyword>
<dbReference type="PANTHER" id="PTHR30154">
    <property type="entry name" value="LEUCINE-RESPONSIVE REGULATORY PROTEIN"/>
    <property type="match status" value="1"/>
</dbReference>
<dbReference type="SUPFAM" id="SSF46785">
    <property type="entry name" value="Winged helix' DNA-binding domain"/>
    <property type="match status" value="1"/>
</dbReference>
<reference evidence="5" key="1">
    <citation type="submission" date="2020-06" db="EMBL/GenBank/DDBJ databases">
        <title>Unique genomic features of the anaerobic methanotrophic archaea.</title>
        <authorList>
            <person name="Chadwick G.L."/>
            <person name="Skennerton C.T."/>
            <person name="Laso-Perez R."/>
            <person name="Leu A.O."/>
            <person name="Speth D.R."/>
            <person name="Yu H."/>
            <person name="Morgan-Lang C."/>
            <person name="Hatzenpichler R."/>
            <person name="Goudeau D."/>
            <person name="Malmstrom R."/>
            <person name="Brazelton W.J."/>
            <person name="Woyke T."/>
            <person name="Hallam S.J."/>
            <person name="Tyson G.W."/>
            <person name="Wegener G."/>
            <person name="Boetius A."/>
            <person name="Orphan V."/>
        </authorList>
    </citation>
    <scope>NUCLEOTIDE SEQUENCE</scope>
</reference>
<dbReference type="InterPro" id="IPR011008">
    <property type="entry name" value="Dimeric_a/b-barrel"/>
</dbReference>
<dbReference type="GO" id="GO:0043565">
    <property type="term" value="F:sequence-specific DNA binding"/>
    <property type="evidence" value="ECO:0007669"/>
    <property type="project" value="InterPro"/>
</dbReference>
<evidence type="ECO:0000256" key="2">
    <source>
        <dbReference type="ARBA" id="ARBA00023125"/>
    </source>
</evidence>
<protein>
    <submittedName>
        <fullName evidence="5">HTH-type transcriptional regulator Ptr1</fullName>
    </submittedName>
</protein>
<dbReference type="Pfam" id="PF01037">
    <property type="entry name" value="AsnC_trans_reg"/>
    <property type="match status" value="1"/>
</dbReference>
<dbReference type="GO" id="GO:0043200">
    <property type="term" value="P:response to amino acid"/>
    <property type="evidence" value="ECO:0007669"/>
    <property type="project" value="TreeGrafter"/>
</dbReference>
<keyword evidence="1" id="KW-0805">Transcription regulation</keyword>
<dbReference type="AlphaFoldDB" id="A0A7G9Z829"/>
<dbReference type="InterPro" id="IPR019887">
    <property type="entry name" value="Tscrpt_reg_AsnC/Lrp_C"/>
</dbReference>
<organism evidence="5">
    <name type="scientific">Candidatus Methanophaga sp. ANME-1 ERB7</name>
    <dbReference type="NCBI Taxonomy" id="2759913"/>
    <lineage>
        <taxon>Archaea</taxon>
        <taxon>Methanobacteriati</taxon>
        <taxon>Methanobacteriota</taxon>
        <taxon>Stenosarchaea group</taxon>
        <taxon>Methanomicrobia</taxon>
        <taxon>Candidatus Methanophagales</taxon>
        <taxon>Candidatus Methanophagaceae</taxon>
        <taxon>Candidatus Methanophaga</taxon>
    </lineage>
</organism>
<evidence type="ECO:0000313" key="5">
    <source>
        <dbReference type="EMBL" id="QNO56413.1"/>
    </source>
</evidence>
<evidence type="ECO:0000256" key="3">
    <source>
        <dbReference type="ARBA" id="ARBA00023163"/>
    </source>
</evidence>